<protein>
    <submittedName>
        <fullName evidence="1">Uncharacterized protein</fullName>
    </submittedName>
</protein>
<dbReference type="AlphaFoldDB" id="X1N8P2"/>
<name>X1N8P2_9ZZZZ</name>
<sequence>GGDSWTSYSAIDLMFEDWGTIGPPPPTIETQDATNIKSNEAMLHTKVLDDQGKTLSVRHNYGKTTGYGENTPWQEGKHTNDLISQKITGLDPETEHHFRGEAIFED</sequence>
<feature type="non-terminal residue" evidence="1">
    <location>
        <position position="1"/>
    </location>
</feature>
<comment type="caution">
    <text evidence="1">The sequence shown here is derived from an EMBL/GenBank/DDBJ whole genome shotgun (WGS) entry which is preliminary data.</text>
</comment>
<reference evidence="1" key="1">
    <citation type="journal article" date="2014" name="Front. Microbiol.">
        <title>High frequency of phylogenetically diverse reductive dehalogenase-homologous genes in deep subseafloor sedimentary metagenomes.</title>
        <authorList>
            <person name="Kawai M."/>
            <person name="Futagami T."/>
            <person name="Toyoda A."/>
            <person name="Takaki Y."/>
            <person name="Nishi S."/>
            <person name="Hori S."/>
            <person name="Arai W."/>
            <person name="Tsubouchi T."/>
            <person name="Morono Y."/>
            <person name="Uchiyama I."/>
            <person name="Ito T."/>
            <person name="Fujiyama A."/>
            <person name="Inagaki F."/>
            <person name="Takami H."/>
        </authorList>
    </citation>
    <scope>NUCLEOTIDE SEQUENCE</scope>
    <source>
        <strain evidence="1">Expedition CK06-06</strain>
    </source>
</reference>
<gene>
    <name evidence="1" type="ORF">S06H3_11292</name>
</gene>
<organism evidence="1">
    <name type="scientific">marine sediment metagenome</name>
    <dbReference type="NCBI Taxonomy" id="412755"/>
    <lineage>
        <taxon>unclassified sequences</taxon>
        <taxon>metagenomes</taxon>
        <taxon>ecological metagenomes</taxon>
    </lineage>
</organism>
<evidence type="ECO:0000313" key="1">
    <source>
        <dbReference type="EMBL" id="GAI14979.1"/>
    </source>
</evidence>
<proteinExistence type="predicted"/>
<dbReference type="EMBL" id="BARV01005431">
    <property type="protein sequence ID" value="GAI14979.1"/>
    <property type="molecule type" value="Genomic_DNA"/>
</dbReference>
<accession>X1N8P2</accession>